<dbReference type="PANTHER" id="PTHR30487:SF0">
    <property type="entry name" value="PREPILIN LEADER PEPTIDASE_N-METHYLTRANSFERASE-RELATED"/>
    <property type="match status" value="1"/>
</dbReference>
<evidence type="ECO:0000259" key="8">
    <source>
        <dbReference type="Pfam" id="PF01478"/>
    </source>
</evidence>
<evidence type="ECO:0000256" key="6">
    <source>
        <dbReference type="ARBA" id="ARBA00023136"/>
    </source>
</evidence>
<dbReference type="GO" id="GO:0006465">
    <property type="term" value="P:signal peptide processing"/>
    <property type="evidence" value="ECO:0007669"/>
    <property type="project" value="TreeGrafter"/>
</dbReference>
<feature type="transmembrane region" description="Helical" evidence="7">
    <location>
        <begin position="137"/>
        <end position="154"/>
    </location>
</feature>
<dbReference type="GO" id="GO:0004190">
    <property type="term" value="F:aspartic-type endopeptidase activity"/>
    <property type="evidence" value="ECO:0007669"/>
    <property type="project" value="InterPro"/>
</dbReference>
<dbReference type="Gene3D" id="1.20.120.1220">
    <property type="match status" value="1"/>
</dbReference>
<evidence type="ECO:0000256" key="1">
    <source>
        <dbReference type="ARBA" id="ARBA00004651"/>
    </source>
</evidence>
<feature type="transmembrane region" description="Helical" evidence="7">
    <location>
        <begin position="113"/>
        <end position="131"/>
    </location>
</feature>
<dbReference type="GO" id="GO:0032259">
    <property type="term" value="P:methylation"/>
    <property type="evidence" value="ECO:0007669"/>
    <property type="project" value="UniProtKB-KW"/>
</dbReference>
<keyword evidence="10" id="KW-0808">Transferase</keyword>
<dbReference type="Proteomes" id="UP000316253">
    <property type="component" value="Unassembled WGS sequence"/>
</dbReference>
<comment type="subcellular location">
    <subcellularLocation>
        <location evidence="1">Cell membrane</location>
        <topology evidence="1">Multi-pass membrane protein</topology>
    </subcellularLocation>
</comment>
<dbReference type="GO" id="GO:0005886">
    <property type="term" value="C:plasma membrane"/>
    <property type="evidence" value="ECO:0007669"/>
    <property type="project" value="UniProtKB-SubCell"/>
</dbReference>
<evidence type="ECO:0000256" key="4">
    <source>
        <dbReference type="ARBA" id="ARBA00022692"/>
    </source>
</evidence>
<comment type="caution">
    <text evidence="10">The sequence shown here is derived from an EMBL/GenBank/DDBJ whole genome shotgun (WGS) entry which is preliminary data.</text>
</comment>
<evidence type="ECO:0000256" key="5">
    <source>
        <dbReference type="ARBA" id="ARBA00022989"/>
    </source>
</evidence>
<sequence>MAGSFFSVLVSRYQQTKSWLWGRSACPACHHQLRPWQLVPLLSWLWQAGRCHDCQKPISWRYPLFELIAALGSAGLVWRFGWQWSTLALALAWLWFSAAIYIDWQEQVVPDRLILPAIGWLVVAWLSGFQVGELADLYLILSLTGLTALLSLGSGERLMGSGDIGLVLWLSLYFGWPLGLIAFGLSFIIGTILVLPRLWTKKLGLKQAVSFGPFLWLAVVVVELWRPSFVAYVNWLSFGSSIGGY</sequence>
<gene>
    <name evidence="10" type="ORF">CEO22_506</name>
</gene>
<keyword evidence="10" id="KW-0489">Methyltransferase</keyword>
<proteinExistence type="inferred from homology"/>
<evidence type="ECO:0000313" key="11">
    <source>
        <dbReference type="Proteomes" id="UP000316253"/>
    </source>
</evidence>
<keyword evidence="4 7" id="KW-0812">Transmembrane</keyword>
<evidence type="ECO:0000256" key="7">
    <source>
        <dbReference type="SAM" id="Phobius"/>
    </source>
</evidence>
<feature type="transmembrane region" description="Helical" evidence="7">
    <location>
        <begin position="166"/>
        <end position="194"/>
    </location>
</feature>
<dbReference type="AlphaFoldDB" id="A0A554JAF2"/>
<keyword evidence="6 7" id="KW-0472">Membrane</keyword>
<keyword evidence="3" id="KW-1003">Cell membrane</keyword>
<protein>
    <submittedName>
        <fullName evidence="10">Leader peptidase (Prepilin peptidase) / N-methyltransferase</fullName>
    </submittedName>
</protein>
<evidence type="ECO:0000259" key="9">
    <source>
        <dbReference type="Pfam" id="PF06750"/>
    </source>
</evidence>
<feature type="domain" description="Prepilin type IV endopeptidase peptidase" evidence="8">
    <location>
        <begin position="92"/>
        <end position="195"/>
    </location>
</feature>
<dbReference type="Pfam" id="PF06750">
    <property type="entry name" value="A24_N_bact"/>
    <property type="match status" value="1"/>
</dbReference>
<dbReference type="EMBL" id="VMFD01000047">
    <property type="protein sequence ID" value="TSC65355.1"/>
    <property type="molecule type" value="Genomic_DNA"/>
</dbReference>
<keyword evidence="5 7" id="KW-1133">Transmembrane helix</keyword>
<dbReference type="InterPro" id="IPR050882">
    <property type="entry name" value="Prepilin_peptidase/N-MTase"/>
</dbReference>
<name>A0A554JAF2_9BACT</name>
<dbReference type="InterPro" id="IPR000045">
    <property type="entry name" value="Prepilin_IV_endopep_pep"/>
</dbReference>
<evidence type="ECO:0000256" key="2">
    <source>
        <dbReference type="ARBA" id="ARBA00005801"/>
    </source>
</evidence>
<feature type="domain" description="Prepilin peptidase A24 N-terminal" evidence="9">
    <location>
        <begin position="2"/>
        <end position="80"/>
    </location>
</feature>
<evidence type="ECO:0000256" key="3">
    <source>
        <dbReference type="ARBA" id="ARBA00022475"/>
    </source>
</evidence>
<dbReference type="GO" id="GO:0008168">
    <property type="term" value="F:methyltransferase activity"/>
    <property type="evidence" value="ECO:0007669"/>
    <property type="project" value="UniProtKB-KW"/>
</dbReference>
<feature type="transmembrane region" description="Helical" evidence="7">
    <location>
        <begin position="214"/>
        <end position="235"/>
    </location>
</feature>
<organism evidence="10 11">
    <name type="scientific">Candidatus Berkelbacteria bacterium Gr01-1014_85</name>
    <dbReference type="NCBI Taxonomy" id="2017150"/>
    <lineage>
        <taxon>Bacteria</taxon>
        <taxon>Candidatus Berkelbacteria</taxon>
    </lineage>
</organism>
<evidence type="ECO:0000313" key="10">
    <source>
        <dbReference type="EMBL" id="TSC65355.1"/>
    </source>
</evidence>
<comment type="similarity">
    <text evidence="2">Belongs to the peptidase A24 family.</text>
</comment>
<dbReference type="PANTHER" id="PTHR30487">
    <property type="entry name" value="TYPE 4 PREPILIN-LIKE PROTEINS LEADER PEPTIDE-PROCESSING ENZYME"/>
    <property type="match status" value="1"/>
</dbReference>
<feature type="transmembrane region" description="Helical" evidence="7">
    <location>
        <begin position="84"/>
        <end position="101"/>
    </location>
</feature>
<accession>A0A554JAF2</accession>
<dbReference type="Pfam" id="PF01478">
    <property type="entry name" value="Peptidase_A24"/>
    <property type="match status" value="1"/>
</dbReference>
<dbReference type="InterPro" id="IPR010627">
    <property type="entry name" value="Prepilin_pept_A24_N"/>
</dbReference>
<reference evidence="10 11" key="1">
    <citation type="submission" date="2017-08" db="EMBL/GenBank/DDBJ databases">
        <title>Mechanisms for carbon and nitrogen cycling indicate functional differentiation within the Candidate Phyla Radiation.</title>
        <authorList>
            <person name="Danczak R.E."/>
            <person name="Johnston M.D."/>
            <person name="Kenah C."/>
            <person name="Slattery M."/>
            <person name="Wrighton K.C."/>
            <person name="Wilkins M.J."/>
        </authorList>
    </citation>
    <scope>NUCLEOTIDE SEQUENCE [LARGE SCALE GENOMIC DNA]</scope>
    <source>
        <strain evidence="10">Gr01-1014_85</strain>
    </source>
</reference>